<feature type="domain" description="AB hydrolase-1" evidence="4">
    <location>
        <begin position="20"/>
        <end position="121"/>
    </location>
</feature>
<dbReference type="Pfam" id="PF00561">
    <property type="entry name" value="Abhydrolase_1"/>
    <property type="match status" value="1"/>
</dbReference>
<feature type="binding site" evidence="2">
    <location>
        <position position="95"/>
    </location>
    <ligand>
        <name>substrate</name>
    </ligand>
</feature>
<evidence type="ECO:0000256" key="3">
    <source>
        <dbReference type="SAM" id="Phobius"/>
    </source>
</evidence>
<comment type="caution">
    <text evidence="6">The sequence shown here is derived from an EMBL/GenBank/DDBJ whole genome shotgun (WGS) entry which is preliminary data.</text>
</comment>
<dbReference type="InterPro" id="IPR051044">
    <property type="entry name" value="MAG_DAG_Lipase"/>
</dbReference>
<protein>
    <submittedName>
        <fullName evidence="6">Carboxylesterase</fullName>
        <ecNumber evidence="6">3.1.1.1</ecNumber>
    </submittedName>
</protein>
<reference evidence="6" key="1">
    <citation type="submission" date="2022-03" db="EMBL/GenBank/DDBJ databases">
        <title>Draft Genome Sequence of Firmicute Strain S0AB, a Heterotrophic Iron/Sulfur-Oxidizing Extreme Acidophile.</title>
        <authorList>
            <person name="Vergara E."/>
            <person name="Pakostova E."/>
            <person name="Johnson D.B."/>
            <person name="Holmes D.S."/>
        </authorList>
    </citation>
    <scope>NUCLEOTIDE SEQUENCE</scope>
    <source>
        <strain evidence="6">S0AB</strain>
    </source>
</reference>
<feature type="domain" description="Serine aminopeptidase S33" evidence="5">
    <location>
        <begin position="159"/>
        <end position="230"/>
    </location>
</feature>
<dbReference type="GO" id="GO:0106435">
    <property type="term" value="F:carboxylesterase activity"/>
    <property type="evidence" value="ECO:0007669"/>
    <property type="project" value="UniProtKB-EC"/>
</dbReference>
<dbReference type="EC" id="3.1.1.1" evidence="6"/>
<dbReference type="InterPro" id="IPR029058">
    <property type="entry name" value="AB_hydrolase_fold"/>
</dbReference>
<feature type="active site" description="Charge relay system" evidence="1">
    <location>
        <position position="223"/>
    </location>
</feature>
<dbReference type="PIRSF" id="PIRSF017388">
    <property type="entry name" value="Esterase_lipase"/>
    <property type="match status" value="1"/>
</dbReference>
<evidence type="ECO:0000259" key="4">
    <source>
        <dbReference type="Pfam" id="PF00561"/>
    </source>
</evidence>
<dbReference type="SUPFAM" id="SSF53474">
    <property type="entry name" value="alpha/beta-Hydrolases"/>
    <property type="match status" value="1"/>
</dbReference>
<dbReference type="InterPro" id="IPR022742">
    <property type="entry name" value="Hydrolase_4"/>
</dbReference>
<keyword evidence="3" id="KW-1133">Transmembrane helix</keyword>
<evidence type="ECO:0000256" key="2">
    <source>
        <dbReference type="PIRSR" id="PIRSR017388-2"/>
    </source>
</evidence>
<dbReference type="InterPro" id="IPR000073">
    <property type="entry name" value="AB_hydrolase_1"/>
</dbReference>
<dbReference type="PANTHER" id="PTHR11614">
    <property type="entry name" value="PHOSPHOLIPASE-RELATED"/>
    <property type="match status" value="1"/>
</dbReference>
<evidence type="ECO:0000259" key="5">
    <source>
        <dbReference type="Pfam" id="PF12146"/>
    </source>
</evidence>
<dbReference type="Pfam" id="PF12146">
    <property type="entry name" value="Hydrolase_4"/>
    <property type="match status" value="1"/>
</dbReference>
<feature type="active site" description="Nucleophile" evidence="1">
    <location>
        <position position="94"/>
    </location>
</feature>
<evidence type="ECO:0000313" key="6">
    <source>
        <dbReference type="EMBL" id="MCI0182242.1"/>
    </source>
</evidence>
<keyword evidence="3" id="KW-0472">Membrane</keyword>
<dbReference type="Gene3D" id="3.40.50.1820">
    <property type="entry name" value="alpha/beta hydrolase"/>
    <property type="match status" value="1"/>
</dbReference>
<sequence length="248" mass="28250">MQTRERNREAYSHHGGPTGVLLIHGFTGSPGEMRPFAEYLAGLGYSVEVPILSGHCTSVHEMNDTTYSDWVQSAYDAYNVLAIRTERVIVVGHSMGGLIAFYLANRYHIAGIISMCTPMYLASMGARFVPLISWIYPVHKSSRPRNDDILQYLGGYSEVPLRAVRSLNRLIRFVRDELHEIHIPVLVQQARKDLTVKPESATYIYEHIDSEVKQIKWYERSGHMLPVDTDRKEVWADAVAFIRQIEEA</sequence>
<proteinExistence type="predicted"/>
<gene>
    <name evidence="6" type="primary">est</name>
    <name evidence="6" type="ORF">MM817_00499</name>
</gene>
<dbReference type="EMBL" id="JALBUF010000001">
    <property type="protein sequence ID" value="MCI0182242.1"/>
    <property type="molecule type" value="Genomic_DNA"/>
</dbReference>
<dbReference type="InterPro" id="IPR012354">
    <property type="entry name" value="Esterase_lipase"/>
</dbReference>
<feature type="transmembrane region" description="Helical" evidence="3">
    <location>
        <begin position="88"/>
        <end position="104"/>
    </location>
</feature>
<evidence type="ECO:0000256" key="1">
    <source>
        <dbReference type="PIRSR" id="PIRSR017388-1"/>
    </source>
</evidence>
<keyword evidence="3" id="KW-0812">Transmembrane</keyword>
<keyword evidence="7" id="KW-1185">Reference proteome</keyword>
<organism evidence="6 7">
    <name type="scientific">Sulfoacidibacillus ferrooxidans</name>
    <dbReference type="NCBI Taxonomy" id="2005001"/>
    <lineage>
        <taxon>Bacteria</taxon>
        <taxon>Bacillati</taxon>
        <taxon>Bacillota</taxon>
        <taxon>Bacilli</taxon>
        <taxon>Bacillales</taxon>
        <taxon>Alicyclobacillaceae</taxon>
        <taxon>Sulfoacidibacillus</taxon>
    </lineage>
</organism>
<feature type="binding site" evidence="2">
    <location>
        <position position="26"/>
    </location>
    <ligand>
        <name>substrate</name>
    </ligand>
</feature>
<dbReference type="RefSeq" id="WP_241711849.1">
    <property type="nucleotide sequence ID" value="NZ_JALBUF010000001.1"/>
</dbReference>
<keyword evidence="6" id="KW-0378">Hydrolase</keyword>
<feature type="active site" description="Charge relay system" evidence="1">
    <location>
        <position position="193"/>
    </location>
</feature>
<accession>A0A9X1VA64</accession>
<dbReference type="Proteomes" id="UP001139263">
    <property type="component" value="Unassembled WGS sequence"/>
</dbReference>
<dbReference type="AlphaFoldDB" id="A0A9X1VA64"/>
<name>A0A9X1VA64_9BACL</name>
<evidence type="ECO:0000313" key="7">
    <source>
        <dbReference type="Proteomes" id="UP001139263"/>
    </source>
</evidence>